<evidence type="ECO:0000256" key="5">
    <source>
        <dbReference type="ARBA" id="ARBA00022475"/>
    </source>
</evidence>
<dbReference type="Gene3D" id="6.10.340.10">
    <property type="match status" value="1"/>
</dbReference>
<dbReference type="CDD" id="cd00130">
    <property type="entry name" value="PAS"/>
    <property type="match status" value="2"/>
</dbReference>
<keyword evidence="25" id="KW-1185">Reference proteome</keyword>
<dbReference type="SMART" id="SM00086">
    <property type="entry name" value="PAC"/>
    <property type="match status" value="2"/>
</dbReference>
<dbReference type="InterPro" id="IPR050401">
    <property type="entry name" value="Cyclic_nucleotide_synthase"/>
</dbReference>
<evidence type="ECO:0000256" key="10">
    <source>
        <dbReference type="ARBA" id="ARBA00022842"/>
    </source>
</evidence>
<evidence type="ECO:0000259" key="22">
    <source>
        <dbReference type="PROSITE" id="PS50125"/>
    </source>
</evidence>
<dbReference type="PANTHER" id="PTHR11920">
    <property type="entry name" value="GUANYLYL CYCLASE"/>
    <property type="match status" value="1"/>
</dbReference>
<name>K9WJN9_9CYAN</name>
<dbReference type="GO" id="GO:0004016">
    <property type="term" value="F:adenylate cyclase activity"/>
    <property type="evidence" value="ECO:0007669"/>
    <property type="project" value="UniProtKB-EC"/>
</dbReference>
<evidence type="ECO:0000259" key="23">
    <source>
        <dbReference type="PROSITE" id="PS50885"/>
    </source>
</evidence>
<dbReference type="AlphaFoldDB" id="K9WJN9"/>
<keyword evidence="6 20" id="KW-0812">Transmembrane</keyword>
<reference evidence="24 25" key="1">
    <citation type="submission" date="2012-06" db="EMBL/GenBank/DDBJ databases">
        <title>Finished chromosome of genome of Microcoleus sp. PCC 7113.</title>
        <authorList>
            <consortium name="US DOE Joint Genome Institute"/>
            <person name="Gugger M."/>
            <person name="Coursin T."/>
            <person name="Rippka R."/>
            <person name="Tandeau De Marsac N."/>
            <person name="Huntemann M."/>
            <person name="Wei C.-L."/>
            <person name="Han J."/>
            <person name="Detter J.C."/>
            <person name="Han C."/>
            <person name="Tapia R."/>
            <person name="Chen A."/>
            <person name="Kyrpides N."/>
            <person name="Mavromatis K."/>
            <person name="Markowitz V."/>
            <person name="Szeto E."/>
            <person name="Ivanova N."/>
            <person name="Pagani I."/>
            <person name="Pati A."/>
            <person name="Goodwin L."/>
            <person name="Nordberg H.P."/>
            <person name="Cantor M.N."/>
            <person name="Hua S.X."/>
            <person name="Woyke T."/>
            <person name="Kerfeld C.A."/>
        </authorList>
    </citation>
    <scope>NUCLEOTIDE SEQUENCE [LARGE SCALE GENOMIC DNA]</scope>
    <source>
        <strain evidence="24 25">PCC 7113</strain>
    </source>
</reference>
<evidence type="ECO:0000256" key="15">
    <source>
        <dbReference type="ARBA" id="ARBA00032597"/>
    </source>
</evidence>
<evidence type="ECO:0000256" key="20">
    <source>
        <dbReference type="SAM" id="Phobius"/>
    </source>
</evidence>
<keyword evidence="13 20" id="KW-0472">Membrane</keyword>
<dbReference type="GO" id="GO:0005886">
    <property type="term" value="C:plasma membrane"/>
    <property type="evidence" value="ECO:0007669"/>
    <property type="project" value="UniProtKB-SubCell"/>
</dbReference>
<evidence type="ECO:0000256" key="8">
    <source>
        <dbReference type="ARBA" id="ARBA00022741"/>
    </source>
</evidence>
<dbReference type="PATRIC" id="fig|1173027.3.peg.4740"/>
<keyword evidence="8" id="KW-0547">Nucleotide-binding</keyword>
<comment type="similarity">
    <text evidence="18">Belongs to the adenylyl cyclase class-4/guanylyl cyclase family.</text>
</comment>
<dbReference type="SUPFAM" id="SSF55073">
    <property type="entry name" value="Nucleotide cyclase"/>
    <property type="match status" value="1"/>
</dbReference>
<dbReference type="eggNOG" id="COG2202">
    <property type="taxonomic scope" value="Bacteria"/>
</dbReference>
<dbReference type="STRING" id="1173027.Mic7113_4290"/>
<dbReference type="Pfam" id="PF02743">
    <property type="entry name" value="dCache_1"/>
    <property type="match status" value="1"/>
</dbReference>
<dbReference type="KEGG" id="mic:Mic7113_4290"/>
<dbReference type="PROSITE" id="PS50125">
    <property type="entry name" value="GUANYLATE_CYCLASE_2"/>
    <property type="match status" value="1"/>
</dbReference>
<feature type="domain" description="PAC" evidence="21">
    <location>
        <begin position="518"/>
        <end position="568"/>
    </location>
</feature>
<comment type="catalytic activity">
    <reaction evidence="1">
        <text>ATP = 3',5'-cyclic AMP + diphosphate</text>
        <dbReference type="Rhea" id="RHEA:15389"/>
        <dbReference type="ChEBI" id="CHEBI:30616"/>
        <dbReference type="ChEBI" id="CHEBI:33019"/>
        <dbReference type="ChEBI" id="CHEBI:58165"/>
        <dbReference type="EC" id="4.6.1.1"/>
    </reaction>
</comment>
<evidence type="ECO:0000256" key="19">
    <source>
        <dbReference type="SAM" id="Coils"/>
    </source>
</evidence>
<dbReference type="Pfam" id="PF08448">
    <property type="entry name" value="PAS_4"/>
    <property type="match status" value="1"/>
</dbReference>
<dbReference type="InterPro" id="IPR018297">
    <property type="entry name" value="A/G_cyclase_CS"/>
</dbReference>
<dbReference type="InterPro" id="IPR003660">
    <property type="entry name" value="HAMP_dom"/>
</dbReference>
<dbReference type="InterPro" id="IPR013656">
    <property type="entry name" value="PAS_4"/>
</dbReference>
<evidence type="ECO:0000256" key="4">
    <source>
        <dbReference type="ARBA" id="ARBA00021420"/>
    </source>
</evidence>
<dbReference type="FunFam" id="3.30.70.1230:FF:000033">
    <property type="entry name" value="Adenylate cyclase"/>
    <property type="match status" value="1"/>
</dbReference>
<dbReference type="SMART" id="SM00304">
    <property type="entry name" value="HAMP"/>
    <property type="match status" value="1"/>
</dbReference>
<keyword evidence="11 20" id="KW-1133">Transmembrane helix</keyword>
<dbReference type="SUPFAM" id="SSF158472">
    <property type="entry name" value="HAMP domain-like"/>
    <property type="match status" value="1"/>
</dbReference>
<evidence type="ECO:0000256" key="3">
    <source>
        <dbReference type="ARBA" id="ARBA00012201"/>
    </source>
</evidence>
<comment type="subcellular location">
    <subcellularLocation>
        <location evidence="2">Cell membrane</location>
        <topology evidence="2">Multi-pass membrane protein</topology>
    </subcellularLocation>
</comment>
<keyword evidence="19" id="KW-0175">Coiled coil</keyword>
<protein>
    <recommendedName>
        <fullName evidence="4">Adenylate cyclase</fullName>
        <ecNumber evidence="3">4.6.1.1</ecNumber>
    </recommendedName>
    <alternativeName>
        <fullName evidence="15">ATP pyrophosphate-lyase</fullName>
    </alternativeName>
    <alternativeName>
        <fullName evidence="16">Adenylyl cyclase</fullName>
    </alternativeName>
</protein>
<feature type="transmembrane region" description="Helical" evidence="20">
    <location>
        <begin position="12"/>
        <end position="36"/>
    </location>
</feature>
<dbReference type="InterPro" id="IPR035965">
    <property type="entry name" value="PAS-like_dom_sf"/>
</dbReference>
<dbReference type="CDD" id="cd07302">
    <property type="entry name" value="CHD"/>
    <property type="match status" value="1"/>
</dbReference>
<evidence type="ECO:0000313" key="25">
    <source>
        <dbReference type="Proteomes" id="UP000010471"/>
    </source>
</evidence>
<evidence type="ECO:0000259" key="21">
    <source>
        <dbReference type="PROSITE" id="PS50113"/>
    </source>
</evidence>
<organism evidence="24 25">
    <name type="scientific">Allocoleopsis franciscana PCC 7113</name>
    <dbReference type="NCBI Taxonomy" id="1173027"/>
    <lineage>
        <taxon>Bacteria</taxon>
        <taxon>Bacillati</taxon>
        <taxon>Cyanobacteriota</taxon>
        <taxon>Cyanophyceae</taxon>
        <taxon>Coleofasciculales</taxon>
        <taxon>Coleofasciculaceae</taxon>
        <taxon>Allocoleopsis</taxon>
        <taxon>Allocoleopsis franciscana</taxon>
    </lineage>
</organism>
<dbReference type="GO" id="GO:0004383">
    <property type="term" value="F:guanylate cyclase activity"/>
    <property type="evidence" value="ECO:0007669"/>
    <property type="project" value="TreeGrafter"/>
</dbReference>
<dbReference type="OrthoDB" id="436222at2"/>
<comment type="subunit">
    <text evidence="17">Homodimer. Can also exist as monomer.</text>
</comment>
<dbReference type="PANTHER" id="PTHR11920:SF335">
    <property type="entry name" value="GUANYLATE CYCLASE"/>
    <property type="match status" value="1"/>
</dbReference>
<dbReference type="InterPro" id="IPR001610">
    <property type="entry name" value="PAC"/>
</dbReference>
<dbReference type="InterPro" id="IPR001054">
    <property type="entry name" value="A/G_cyclase"/>
</dbReference>
<dbReference type="InterPro" id="IPR013767">
    <property type="entry name" value="PAS_fold"/>
</dbReference>
<dbReference type="eggNOG" id="COG2114">
    <property type="taxonomic scope" value="Bacteria"/>
</dbReference>
<feature type="domain" description="PAC" evidence="21">
    <location>
        <begin position="641"/>
        <end position="699"/>
    </location>
</feature>
<evidence type="ECO:0000256" key="9">
    <source>
        <dbReference type="ARBA" id="ARBA00022840"/>
    </source>
</evidence>
<evidence type="ECO:0000256" key="11">
    <source>
        <dbReference type="ARBA" id="ARBA00022989"/>
    </source>
</evidence>
<dbReference type="GO" id="GO:0006171">
    <property type="term" value="P:cAMP biosynthetic process"/>
    <property type="evidence" value="ECO:0007669"/>
    <property type="project" value="UniProtKB-KW"/>
</dbReference>
<feature type="domain" description="HAMP" evidence="23">
    <location>
        <begin position="369"/>
        <end position="421"/>
    </location>
</feature>
<feature type="coiled-coil region" evidence="19">
    <location>
        <begin position="413"/>
        <end position="447"/>
    </location>
</feature>
<dbReference type="SMART" id="SM00091">
    <property type="entry name" value="PAS"/>
    <property type="match status" value="2"/>
</dbReference>
<dbReference type="Proteomes" id="UP000010471">
    <property type="component" value="Chromosome"/>
</dbReference>
<dbReference type="CDD" id="cd06225">
    <property type="entry name" value="HAMP"/>
    <property type="match status" value="1"/>
</dbReference>
<evidence type="ECO:0000256" key="12">
    <source>
        <dbReference type="ARBA" id="ARBA00022998"/>
    </source>
</evidence>
<dbReference type="Gene3D" id="3.30.70.1230">
    <property type="entry name" value="Nucleotide cyclase"/>
    <property type="match status" value="1"/>
</dbReference>
<dbReference type="SMART" id="SM00044">
    <property type="entry name" value="CYCc"/>
    <property type="match status" value="1"/>
</dbReference>
<dbReference type="GO" id="GO:0007168">
    <property type="term" value="P:receptor guanylyl cyclase signaling pathway"/>
    <property type="evidence" value="ECO:0007669"/>
    <property type="project" value="TreeGrafter"/>
</dbReference>
<dbReference type="GO" id="GO:0005524">
    <property type="term" value="F:ATP binding"/>
    <property type="evidence" value="ECO:0007669"/>
    <property type="project" value="UniProtKB-KW"/>
</dbReference>
<keyword evidence="5" id="KW-1003">Cell membrane</keyword>
<dbReference type="SUPFAM" id="SSF55785">
    <property type="entry name" value="PYP-like sensor domain (PAS domain)"/>
    <property type="match status" value="2"/>
</dbReference>
<evidence type="ECO:0000256" key="16">
    <source>
        <dbReference type="ARBA" id="ARBA00032637"/>
    </source>
</evidence>
<dbReference type="PROSITE" id="PS50113">
    <property type="entry name" value="PAC"/>
    <property type="match status" value="2"/>
</dbReference>
<evidence type="ECO:0000256" key="17">
    <source>
        <dbReference type="ARBA" id="ARBA00064436"/>
    </source>
</evidence>
<dbReference type="Pfam" id="PF00989">
    <property type="entry name" value="PAS"/>
    <property type="match status" value="1"/>
</dbReference>
<evidence type="ECO:0000256" key="18">
    <source>
        <dbReference type="RuleBase" id="RU000405"/>
    </source>
</evidence>
<keyword evidence="14 18" id="KW-0456">Lyase</keyword>
<feature type="transmembrane region" description="Helical" evidence="20">
    <location>
        <begin position="348"/>
        <end position="367"/>
    </location>
</feature>
<evidence type="ECO:0000313" key="24">
    <source>
        <dbReference type="EMBL" id="AFZ19989.1"/>
    </source>
</evidence>
<dbReference type="InterPro" id="IPR029787">
    <property type="entry name" value="Nucleotide_cyclase"/>
</dbReference>
<accession>K9WJN9</accession>
<evidence type="ECO:0000256" key="7">
    <source>
        <dbReference type="ARBA" id="ARBA00022723"/>
    </source>
</evidence>
<evidence type="ECO:0000256" key="2">
    <source>
        <dbReference type="ARBA" id="ARBA00004651"/>
    </source>
</evidence>
<evidence type="ECO:0000256" key="1">
    <source>
        <dbReference type="ARBA" id="ARBA00001593"/>
    </source>
</evidence>
<feature type="domain" description="Guanylate cyclase" evidence="22">
    <location>
        <begin position="749"/>
        <end position="885"/>
    </location>
</feature>
<evidence type="ECO:0000256" key="6">
    <source>
        <dbReference type="ARBA" id="ARBA00022692"/>
    </source>
</evidence>
<dbReference type="NCBIfam" id="TIGR00229">
    <property type="entry name" value="sensory_box"/>
    <property type="match status" value="2"/>
</dbReference>
<dbReference type="EMBL" id="CP003630">
    <property type="protein sequence ID" value="AFZ19989.1"/>
    <property type="molecule type" value="Genomic_DNA"/>
</dbReference>
<dbReference type="HOGENOM" id="CLU_285249_0_0_3"/>
<evidence type="ECO:0000256" key="13">
    <source>
        <dbReference type="ARBA" id="ARBA00023136"/>
    </source>
</evidence>
<dbReference type="Pfam" id="PF00672">
    <property type="entry name" value="HAMP"/>
    <property type="match status" value="1"/>
</dbReference>
<keyword evidence="9" id="KW-0067">ATP-binding</keyword>
<dbReference type="Pfam" id="PF00211">
    <property type="entry name" value="Guanylate_cyc"/>
    <property type="match status" value="1"/>
</dbReference>
<dbReference type="PROSITE" id="PS00452">
    <property type="entry name" value="GUANYLATE_CYCLASE_1"/>
    <property type="match status" value="1"/>
</dbReference>
<dbReference type="GO" id="GO:0046872">
    <property type="term" value="F:metal ion binding"/>
    <property type="evidence" value="ECO:0007669"/>
    <property type="project" value="UniProtKB-KW"/>
</dbReference>
<dbReference type="InterPro" id="IPR000700">
    <property type="entry name" value="PAS-assoc_C"/>
</dbReference>
<gene>
    <name evidence="24" type="ORF">Mic7113_4290</name>
</gene>
<dbReference type="GO" id="GO:0035556">
    <property type="term" value="P:intracellular signal transduction"/>
    <property type="evidence" value="ECO:0007669"/>
    <property type="project" value="InterPro"/>
</dbReference>
<sequence length="932" mass="105515">MLKRLLKNTKNMQLRLLLVLPFVLQIFIAVGVISYLSIRNGQQAVNEVASELSREIGDRIQLRLQTYLEIPHQVNQFHADAIDSGLENLDNLPTLDRFLWRQIHKFDTLTSINISTPNKGYIGIIRREDGSITIGITDKTTGRHQSWATDHQGNRTKILRTNPNNQYWEQPRYQAALKAGKPTWTEISLSSNPAYLRVWATQPVYDPRGKLLAVTSSSLSLSQISQFLRGLKIGQTGQTFIMERNGRLIATSTSEEPFYLPQNTQKPERLLGVNSTNPLTRSTAKYLAAIFSNFTQINSSQSLEFQLEGKRQFLQVIPFRDVGGLDWIVVVVVPESDFMEQIHANTRMTILLCFLALMLALLLGLITSRWITQPIIRLSAASRAIARGELDQYVEVQGVGELRVLATFFNQMVVQLRESYKVLKQTNEQLESRVEERTAALRLSEEKFALSFRCSPHPIAITTLLDGCYIEVNESFLHLCGYELQEVIGHTTHELQIWANPEEYTWIIQWLDVEGAVRDWEVRFRTKLGEVRTVLLSAEKIELAGEVCLLCIGNDITERKLMEKALREQKEYLRLILDNIPLQVFWKDANLVFLGCNQNWAKAAEINHPEAVVGKTDYDVLPNREIADLFRVQDRRIMETMTPELHIVASKPRPSADGQTVWLDISKIPLQDSTGKVIGILGVVEDITLRKKAEEALRVEQEKSERLLLNILPKAIAEQLKQNLWNFRENGFAKSNGAMLIAEQFDDVTIMFADIVGFTPLSARISPQALVNLLNEIFSTFDELVEKHGLEKIKTIGDAYMVAGGLPMPREDDAEPMTNGDIASRTAQMALDMQTAITQFEADKGEPFQIRIGINTGPVVAGVIGMKKFIYDLWGDTVNVASRMESQGMPGRIQVTATTYERLQNQYLLEKRGTIPVKGKGEMTTYWLIGSR</sequence>
<dbReference type="eggNOG" id="COG3850">
    <property type="taxonomic scope" value="Bacteria"/>
</dbReference>
<keyword evidence="7" id="KW-0479">Metal-binding</keyword>
<proteinExistence type="inferred from homology"/>
<dbReference type="EC" id="4.6.1.1" evidence="3"/>
<dbReference type="PROSITE" id="PS50885">
    <property type="entry name" value="HAMP"/>
    <property type="match status" value="1"/>
</dbReference>
<dbReference type="Gene3D" id="3.30.450.20">
    <property type="entry name" value="PAS domain"/>
    <property type="match status" value="3"/>
</dbReference>
<dbReference type="GO" id="GO:0001653">
    <property type="term" value="F:peptide receptor activity"/>
    <property type="evidence" value="ECO:0007669"/>
    <property type="project" value="TreeGrafter"/>
</dbReference>
<evidence type="ECO:0000256" key="14">
    <source>
        <dbReference type="ARBA" id="ARBA00023239"/>
    </source>
</evidence>
<dbReference type="InterPro" id="IPR033479">
    <property type="entry name" value="dCache_1"/>
</dbReference>
<dbReference type="InterPro" id="IPR000014">
    <property type="entry name" value="PAS"/>
</dbReference>
<keyword evidence="10" id="KW-0460">Magnesium</keyword>
<keyword evidence="12" id="KW-0115">cAMP biosynthesis</keyword>